<dbReference type="EnsemblFungi" id="PTTG_09866-t43_1">
    <property type="protein sequence ID" value="PTTG_09866-t43_1-p1"/>
    <property type="gene ID" value="PTTG_09866"/>
</dbReference>
<feature type="compositionally biased region" description="Basic and acidic residues" evidence="1">
    <location>
        <begin position="450"/>
        <end position="462"/>
    </location>
</feature>
<sequence length="599" mass="65632">WEADGALPDEEDIKITEFATISSSASKNPGPFKPRTRKRARKPSGPKPVDLLNKPSLNTKIGEEGSQPPAPSSTPGGTATRSTTALSRNTLDAQKEPQAGADTTRQFESWSSPPPDASPANCGKSGPSNPAAPTDQMPTDPSLPPPANSHCSNLDMDTADGQDQSGGPNQTPLFNPETPDRSAPTSALGQTTSGMAHLNSSDTLRPSPSPSPAVLTIIKSDVICRQVISIHQHVDGTKPNWSKYQTTWTSLTSLVNTVQGQPKIHLQALLHSISIERLAYLLDFKLLTSFANKDNKLRPGTFIPTGTKTQHPESTMVWFLFRLLHPPHNVHTKWARLIAASVELMADNILKPAQVNLACRPIASLKLLKLSLILRPSKIQHPALTLCHKCFHSVDVLHEFRKIVLDVLMGYIILQTHHLSDAPVTEAKKKAKTRASQTRSTNSTQSVCQVEKHPSELAHTSKDASQNLQRYQRKQNFQPLFYFVLAGVRGLFITSRDHLTAGVSGCMSMIQEMAIITENSKIPHPPDEPIWKSLSAYFVRIFSPVFQSSGQICSLSSVQVPTRMELAHAITNDFLNQWRTFNPTSSFLLPHSSGEIEES</sequence>
<feature type="region of interest" description="Disordered" evidence="1">
    <location>
        <begin position="424"/>
        <end position="465"/>
    </location>
</feature>
<evidence type="ECO:0000313" key="2">
    <source>
        <dbReference type="EMBL" id="OAV87982.1"/>
    </source>
</evidence>
<keyword evidence="4" id="KW-1185">Reference proteome</keyword>
<protein>
    <submittedName>
        <fullName evidence="2 3">Uncharacterized protein</fullName>
    </submittedName>
</protein>
<evidence type="ECO:0000256" key="1">
    <source>
        <dbReference type="SAM" id="MobiDB-lite"/>
    </source>
</evidence>
<dbReference type="AlphaFoldDB" id="A0A180G6I2"/>
<evidence type="ECO:0000313" key="4">
    <source>
        <dbReference type="Proteomes" id="UP000005240"/>
    </source>
</evidence>
<evidence type="ECO:0000313" key="3">
    <source>
        <dbReference type="EnsemblFungi" id="PTTG_09866-t43_1-p1"/>
    </source>
</evidence>
<feature type="compositionally biased region" description="Polar residues" evidence="1">
    <location>
        <begin position="161"/>
        <end position="173"/>
    </location>
</feature>
<reference evidence="3 4" key="3">
    <citation type="journal article" date="2017" name="G3 (Bethesda)">
        <title>Comparative analysis highlights variable genome content of wheat rusts and divergence of the mating loci.</title>
        <authorList>
            <person name="Cuomo C.A."/>
            <person name="Bakkeren G."/>
            <person name="Khalil H.B."/>
            <person name="Panwar V."/>
            <person name="Joly D."/>
            <person name="Linning R."/>
            <person name="Sakthikumar S."/>
            <person name="Song X."/>
            <person name="Adiconis X."/>
            <person name="Fan L."/>
            <person name="Goldberg J.M."/>
            <person name="Levin J.Z."/>
            <person name="Young S."/>
            <person name="Zeng Q."/>
            <person name="Anikster Y."/>
            <person name="Bruce M."/>
            <person name="Wang M."/>
            <person name="Yin C."/>
            <person name="McCallum B."/>
            <person name="Szabo L.J."/>
            <person name="Hulbert S."/>
            <person name="Chen X."/>
            <person name="Fellers J.P."/>
        </authorList>
    </citation>
    <scope>NUCLEOTIDE SEQUENCE</scope>
    <source>
        <strain evidence="3">isolate 1-1 / race 1 (BBBD)</strain>
        <strain evidence="4">Isolate 1-1 / race 1 (BBBD)</strain>
    </source>
</reference>
<dbReference type="Proteomes" id="UP000005240">
    <property type="component" value="Unassembled WGS sequence"/>
</dbReference>
<organism evidence="2">
    <name type="scientific">Puccinia triticina (isolate 1-1 / race 1 (BBBD))</name>
    <name type="common">Brown leaf rust fungus</name>
    <dbReference type="NCBI Taxonomy" id="630390"/>
    <lineage>
        <taxon>Eukaryota</taxon>
        <taxon>Fungi</taxon>
        <taxon>Dikarya</taxon>
        <taxon>Basidiomycota</taxon>
        <taxon>Pucciniomycotina</taxon>
        <taxon>Pucciniomycetes</taxon>
        <taxon>Pucciniales</taxon>
        <taxon>Pucciniaceae</taxon>
        <taxon>Puccinia</taxon>
    </lineage>
</organism>
<gene>
    <name evidence="2" type="ORF">PTTG_09866</name>
</gene>
<feature type="non-terminal residue" evidence="2">
    <location>
        <position position="1"/>
    </location>
</feature>
<dbReference type="EMBL" id="ADAS02000235">
    <property type="protein sequence ID" value="OAV87982.1"/>
    <property type="molecule type" value="Genomic_DNA"/>
</dbReference>
<feature type="compositionally biased region" description="Acidic residues" evidence="1">
    <location>
        <begin position="1"/>
        <end position="12"/>
    </location>
</feature>
<feature type="region of interest" description="Disordered" evidence="1">
    <location>
        <begin position="1"/>
        <end position="211"/>
    </location>
</feature>
<feature type="compositionally biased region" description="Polar residues" evidence="1">
    <location>
        <begin position="73"/>
        <end position="92"/>
    </location>
</feature>
<reference evidence="2" key="1">
    <citation type="submission" date="2009-11" db="EMBL/GenBank/DDBJ databases">
        <authorList>
            <consortium name="The Broad Institute Genome Sequencing Platform"/>
            <person name="Ward D."/>
            <person name="Feldgarden M."/>
            <person name="Earl A."/>
            <person name="Young S.K."/>
            <person name="Zeng Q."/>
            <person name="Koehrsen M."/>
            <person name="Alvarado L."/>
            <person name="Berlin A."/>
            <person name="Bochicchio J."/>
            <person name="Borenstein D."/>
            <person name="Chapman S.B."/>
            <person name="Chen Z."/>
            <person name="Engels R."/>
            <person name="Freedman E."/>
            <person name="Gellesch M."/>
            <person name="Goldberg J."/>
            <person name="Griggs A."/>
            <person name="Gujja S."/>
            <person name="Heilman E."/>
            <person name="Heiman D."/>
            <person name="Hepburn T."/>
            <person name="Howarth C."/>
            <person name="Jen D."/>
            <person name="Larson L."/>
            <person name="Lewis B."/>
            <person name="Mehta T."/>
            <person name="Park D."/>
            <person name="Pearson M."/>
            <person name="Roberts A."/>
            <person name="Saif S."/>
            <person name="Shea T."/>
            <person name="Shenoy N."/>
            <person name="Sisk P."/>
            <person name="Stolte C."/>
            <person name="Sykes S."/>
            <person name="Thomson T."/>
            <person name="Walk T."/>
            <person name="White J."/>
            <person name="Yandava C."/>
            <person name="Izard J."/>
            <person name="Baranova O.V."/>
            <person name="Blanton J.M."/>
            <person name="Tanner A.C."/>
            <person name="Dewhirst F.E."/>
            <person name="Haas B."/>
            <person name="Nusbaum C."/>
            <person name="Birren B."/>
        </authorList>
    </citation>
    <scope>NUCLEOTIDE SEQUENCE [LARGE SCALE GENOMIC DNA]</scope>
    <source>
        <strain evidence="2">1-1 BBBD Race 1</strain>
    </source>
</reference>
<dbReference type="VEuPathDB" id="FungiDB:PTTG_09866"/>
<reference evidence="3" key="4">
    <citation type="submission" date="2025-05" db="UniProtKB">
        <authorList>
            <consortium name="EnsemblFungi"/>
        </authorList>
    </citation>
    <scope>IDENTIFICATION</scope>
    <source>
        <strain evidence="3">isolate 1-1 / race 1 (BBBD)</strain>
    </source>
</reference>
<proteinExistence type="predicted"/>
<name>A0A180G6I2_PUCT1</name>
<accession>A0A180G6I2</accession>
<feature type="compositionally biased region" description="Polar residues" evidence="1">
    <location>
        <begin position="434"/>
        <end position="448"/>
    </location>
</feature>
<reference evidence="2" key="2">
    <citation type="submission" date="2016-05" db="EMBL/GenBank/DDBJ databases">
        <title>Comparative analysis highlights variable genome content of wheat rusts and divergence of the mating loci.</title>
        <authorList>
            <person name="Cuomo C.A."/>
            <person name="Bakkeren G."/>
            <person name="Szabo L."/>
            <person name="Khalil H."/>
            <person name="Joly D."/>
            <person name="Goldberg J."/>
            <person name="Young S."/>
            <person name="Zeng Q."/>
            <person name="Fellers J."/>
        </authorList>
    </citation>
    <scope>NUCLEOTIDE SEQUENCE [LARGE SCALE GENOMIC DNA]</scope>
    <source>
        <strain evidence="2">1-1 BBBD Race 1</strain>
    </source>
</reference>
<feature type="compositionally biased region" description="Polar residues" evidence="1">
    <location>
        <begin position="183"/>
        <end position="206"/>
    </location>
</feature>
<dbReference type="OrthoDB" id="2506917at2759"/>
<feature type="compositionally biased region" description="Basic residues" evidence="1">
    <location>
        <begin position="34"/>
        <end position="44"/>
    </location>
</feature>